<gene>
    <name evidence="1" type="ORF">SteCoe_35674</name>
</gene>
<proteinExistence type="predicted"/>
<keyword evidence="2" id="KW-1185">Reference proteome</keyword>
<dbReference type="Proteomes" id="UP000187209">
    <property type="component" value="Unassembled WGS sequence"/>
</dbReference>
<dbReference type="EMBL" id="MPUH01001542">
    <property type="protein sequence ID" value="OMJ67219.1"/>
    <property type="molecule type" value="Genomic_DNA"/>
</dbReference>
<sequence>MIMQTYDKDDEIIDTLKKNYPTSALIIIENTINKSIKNKLRNYYHKFKKPMKFIEIQHEKINKFNIKQVFRKNNKDGYMNKKLHAIFRGCIALDQKIVSIFSNIFNPIDELNHITEKPHNLEIINELKNSFLWIEKVLEPVDANVVGYLYLCHDNGKNKNYISSLAQSENIKEIYILYTKLKNCTCRCVTNKHALISIKNNSLYKEISKIPINTPIENIFIDKKNPFYEINQFNYKMLLQNSYKIIILFGEEKSCKKYFFKSLTRLYGHENSLHFTYPKKKNIFYHTNQNNKKISLIKHYLNFQNSSELISNIKEMEIFCEFDLNKLTIIFTQKSISLNENMMRIIRNFSQKYEVIRFIIGKEYADSDDFDKLFTVTKHFKTKKKGFNDDKVDGELGRIFTYLQENRDINVALVENLFSKRLKLNDKENDIELSVGEILMKALSGYDYDGLLTN</sequence>
<evidence type="ECO:0000313" key="1">
    <source>
        <dbReference type="EMBL" id="OMJ67219.1"/>
    </source>
</evidence>
<reference evidence="1 2" key="1">
    <citation type="submission" date="2016-11" db="EMBL/GenBank/DDBJ databases">
        <title>The macronuclear genome of Stentor coeruleus: a giant cell with tiny introns.</title>
        <authorList>
            <person name="Slabodnick M."/>
            <person name="Ruby J.G."/>
            <person name="Reiff S.B."/>
            <person name="Swart E.C."/>
            <person name="Gosai S."/>
            <person name="Prabakaran S."/>
            <person name="Witkowska E."/>
            <person name="Larue G.E."/>
            <person name="Fisher S."/>
            <person name="Freeman R.M."/>
            <person name="Gunawardena J."/>
            <person name="Chu W."/>
            <person name="Stover N.A."/>
            <person name="Gregory B.D."/>
            <person name="Nowacki M."/>
            <person name="Derisi J."/>
            <person name="Roy S.W."/>
            <person name="Marshall W.F."/>
            <person name="Sood P."/>
        </authorList>
    </citation>
    <scope>NUCLEOTIDE SEQUENCE [LARGE SCALE GENOMIC DNA]</scope>
    <source>
        <strain evidence="1">WM001</strain>
    </source>
</reference>
<name>A0A1R2ART0_9CILI</name>
<accession>A0A1R2ART0</accession>
<evidence type="ECO:0000313" key="2">
    <source>
        <dbReference type="Proteomes" id="UP000187209"/>
    </source>
</evidence>
<protein>
    <submittedName>
        <fullName evidence="1">Uncharacterized protein</fullName>
    </submittedName>
</protein>
<organism evidence="1 2">
    <name type="scientific">Stentor coeruleus</name>
    <dbReference type="NCBI Taxonomy" id="5963"/>
    <lineage>
        <taxon>Eukaryota</taxon>
        <taxon>Sar</taxon>
        <taxon>Alveolata</taxon>
        <taxon>Ciliophora</taxon>
        <taxon>Postciliodesmatophora</taxon>
        <taxon>Heterotrichea</taxon>
        <taxon>Heterotrichida</taxon>
        <taxon>Stentoridae</taxon>
        <taxon>Stentor</taxon>
    </lineage>
</organism>
<comment type="caution">
    <text evidence="1">The sequence shown here is derived from an EMBL/GenBank/DDBJ whole genome shotgun (WGS) entry which is preliminary data.</text>
</comment>
<dbReference type="AlphaFoldDB" id="A0A1R2ART0"/>